<organism evidence="1 2">
    <name type="scientific">Panicum hallii var. hallii</name>
    <dbReference type="NCBI Taxonomy" id="1504633"/>
    <lineage>
        <taxon>Eukaryota</taxon>
        <taxon>Viridiplantae</taxon>
        <taxon>Streptophyta</taxon>
        <taxon>Embryophyta</taxon>
        <taxon>Tracheophyta</taxon>
        <taxon>Spermatophyta</taxon>
        <taxon>Magnoliopsida</taxon>
        <taxon>Liliopsida</taxon>
        <taxon>Poales</taxon>
        <taxon>Poaceae</taxon>
        <taxon>PACMAD clade</taxon>
        <taxon>Panicoideae</taxon>
        <taxon>Panicodae</taxon>
        <taxon>Paniceae</taxon>
        <taxon>Panicinae</taxon>
        <taxon>Panicum</taxon>
        <taxon>Panicum sect. Panicum</taxon>
    </lineage>
</organism>
<dbReference type="AlphaFoldDB" id="A0A2T7F653"/>
<dbReference type="Proteomes" id="UP000244336">
    <property type="component" value="Chromosome 1"/>
</dbReference>
<evidence type="ECO:0000313" key="1">
    <source>
        <dbReference type="EMBL" id="PUZ75554.1"/>
    </source>
</evidence>
<evidence type="ECO:0000313" key="2">
    <source>
        <dbReference type="Proteomes" id="UP000244336"/>
    </source>
</evidence>
<sequence length="66" mass="7415">MLQSAPATHVGLYQSCNRGWGERHAAAPSVFLQQHIIPGSLHVELFFHGCRLPHPLLLHLLYLQCC</sequence>
<protein>
    <submittedName>
        <fullName evidence="1">Uncharacterized protein</fullName>
    </submittedName>
</protein>
<proteinExistence type="predicted"/>
<reference evidence="1 2" key="1">
    <citation type="submission" date="2018-04" db="EMBL/GenBank/DDBJ databases">
        <title>WGS assembly of Panicum hallii var. hallii HAL2.</title>
        <authorList>
            <person name="Lovell J."/>
            <person name="Jenkins J."/>
            <person name="Lowry D."/>
            <person name="Mamidi S."/>
            <person name="Sreedasyam A."/>
            <person name="Weng X."/>
            <person name="Barry K."/>
            <person name="Bonette J."/>
            <person name="Campitelli B."/>
            <person name="Daum C."/>
            <person name="Gordon S."/>
            <person name="Gould B."/>
            <person name="Lipzen A."/>
            <person name="MacQueen A."/>
            <person name="Palacio-Mejia J."/>
            <person name="Plott C."/>
            <person name="Shakirov E."/>
            <person name="Shu S."/>
            <person name="Yoshinaga Y."/>
            <person name="Zane M."/>
            <person name="Rokhsar D."/>
            <person name="Grimwood J."/>
            <person name="Schmutz J."/>
            <person name="Juenger T."/>
        </authorList>
    </citation>
    <scope>NUCLEOTIDE SEQUENCE [LARGE SCALE GENOMIC DNA]</scope>
    <source>
        <strain evidence="2">cv. HAL2</strain>
    </source>
</reference>
<dbReference type="EMBL" id="CM009749">
    <property type="protein sequence ID" value="PUZ75554.1"/>
    <property type="molecule type" value="Genomic_DNA"/>
</dbReference>
<keyword evidence="2" id="KW-1185">Reference proteome</keyword>
<gene>
    <name evidence="1" type="ORF">GQ55_1G183800</name>
</gene>
<name>A0A2T7F653_9POAL</name>
<accession>A0A2T7F653</accession>
<dbReference type="Gramene" id="PUZ75554">
    <property type="protein sequence ID" value="PUZ75554"/>
    <property type="gene ID" value="GQ55_1G183800"/>
</dbReference>